<dbReference type="InterPro" id="IPR036397">
    <property type="entry name" value="RNaseH_sf"/>
</dbReference>
<name>A0ABR3U588_9PEZI</name>
<dbReference type="SMART" id="SM00479">
    <property type="entry name" value="EXOIII"/>
    <property type="match status" value="1"/>
</dbReference>
<evidence type="ECO:0000313" key="9">
    <source>
        <dbReference type="EMBL" id="KAL1651406.1"/>
    </source>
</evidence>
<reference evidence="9 10" key="1">
    <citation type="journal article" date="2023" name="Plant Dis.">
        <title>First Report of Diplodia intermedia Causing Canker and Dieback Diseases on Apple Trees in Canada.</title>
        <authorList>
            <person name="Ellouze W."/>
            <person name="Ilyukhin E."/>
            <person name="Sulman M."/>
            <person name="Ali S."/>
        </authorList>
    </citation>
    <scope>NUCLEOTIDE SEQUENCE [LARGE SCALE GENOMIC DNA]</scope>
    <source>
        <strain evidence="9 10">M45-28</strain>
    </source>
</reference>
<feature type="compositionally biased region" description="Polar residues" evidence="7">
    <location>
        <begin position="64"/>
        <end position="75"/>
    </location>
</feature>
<protein>
    <recommendedName>
        <fullName evidence="8">Exonuclease domain-containing protein</fullName>
    </recommendedName>
</protein>
<dbReference type="InterPro" id="IPR047021">
    <property type="entry name" value="REXO1/3/4-like"/>
</dbReference>
<comment type="subcellular location">
    <subcellularLocation>
        <location evidence="1">Nucleus</location>
    </subcellularLocation>
</comment>
<feature type="compositionally biased region" description="Basic and acidic residues" evidence="7">
    <location>
        <begin position="1"/>
        <end position="11"/>
    </location>
</feature>
<feature type="region of interest" description="Disordered" evidence="7">
    <location>
        <begin position="1"/>
        <end position="75"/>
    </location>
</feature>
<evidence type="ECO:0000256" key="3">
    <source>
        <dbReference type="ARBA" id="ARBA00022722"/>
    </source>
</evidence>
<feature type="compositionally biased region" description="Basic and acidic residues" evidence="7">
    <location>
        <begin position="19"/>
        <end position="35"/>
    </location>
</feature>
<dbReference type="InterPro" id="IPR013520">
    <property type="entry name" value="Ribonucl_H"/>
</dbReference>
<dbReference type="SUPFAM" id="SSF53098">
    <property type="entry name" value="Ribonuclease H-like"/>
    <property type="match status" value="1"/>
</dbReference>
<dbReference type="InterPro" id="IPR034922">
    <property type="entry name" value="REX1-like_exo"/>
</dbReference>
<dbReference type="PANTHER" id="PTHR12801:SF115">
    <property type="entry name" value="FI18136P1-RELATED"/>
    <property type="match status" value="1"/>
</dbReference>
<accession>A0ABR3U588</accession>
<evidence type="ECO:0000256" key="5">
    <source>
        <dbReference type="ARBA" id="ARBA00022839"/>
    </source>
</evidence>
<keyword evidence="3" id="KW-0540">Nuclease</keyword>
<evidence type="ECO:0000256" key="6">
    <source>
        <dbReference type="ARBA" id="ARBA00023242"/>
    </source>
</evidence>
<feature type="domain" description="Exonuclease" evidence="8">
    <location>
        <begin position="314"/>
        <end position="476"/>
    </location>
</feature>
<dbReference type="Proteomes" id="UP001521184">
    <property type="component" value="Unassembled WGS sequence"/>
</dbReference>
<keyword evidence="4" id="KW-0378">Hydrolase</keyword>
<keyword evidence="6" id="KW-0539">Nucleus</keyword>
<evidence type="ECO:0000259" key="8">
    <source>
        <dbReference type="SMART" id="SM00479"/>
    </source>
</evidence>
<dbReference type="CDD" id="cd06145">
    <property type="entry name" value="REX1_like"/>
    <property type="match status" value="1"/>
</dbReference>
<evidence type="ECO:0000256" key="2">
    <source>
        <dbReference type="ARBA" id="ARBA00006357"/>
    </source>
</evidence>
<feature type="region of interest" description="Disordered" evidence="7">
    <location>
        <begin position="210"/>
        <end position="234"/>
    </location>
</feature>
<comment type="caution">
    <text evidence="9">The sequence shown here is derived from an EMBL/GenBank/DDBJ whole genome shotgun (WGS) entry which is preliminary data.</text>
</comment>
<dbReference type="InterPro" id="IPR012337">
    <property type="entry name" value="RNaseH-like_sf"/>
</dbReference>
<organism evidence="9 10">
    <name type="scientific">Diplodia intermedia</name>
    <dbReference type="NCBI Taxonomy" id="856260"/>
    <lineage>
        <taxon>Eukaryota</taxon>
        <taxon>Fungi</taxon>
        <taxon>Dikarya</taxon>
        <taxon>Ascomycota</taxon>
        <taxon>Pezizomycotina</taxon>
        <taxon>Dothideomycetes</taxon>
        <taxon>Dothideomycetes incertae sedis</taxon>
        <taxon>Botryosphaeriales</taxon>
        <taxon>Botryosphaeriaceae</taxon>
        <taxon>Diplodia</taxon>
    </lineage>
</organism>
<comment type="similarity">
    <text evidence="2">Belongs to the REXO1/REXO3 family.</text>
</comment>
<gene>
    <name evidence="9" type="ORF">SLS58_000746</name>
</gene>
<proteinExistence type="inferred from homology"/>
<sequence length="757" mass="83847">MAGQKRSHEEFAEGDLTVDESHVRHEQAESLRDASADGANNANDGWETYESKGTKKLKKIPGQRSKNYPSITHSPNARLQSTVKLSDLQNLILYILSDAPSPRWVAVNNSGQIRRIVAVMVPGLEAGMFNGQIPLDEAASEQQDLVAQHIENKEQSNVSPDDYYPTQLVPEKLPEPLKPFAEMFPHIWPIKSPGDDKYMRLHSPLHAILTAPIPKPKDEKKKGSQSANNRNWKNKRTPITNYFAKLEQMLEGDEWTIHPAMLPSSAEKAEYLQQRILKGKDDAHGWVDTPVASLEDGDVPDDQIEKGSVTAGRKILALDCEMCKTGEQDFELTRIGVVDWDGTVVMDELVKPERPITDYLTPYSGITEAMLRDVTTTLPDIQRRLLEMITPQTILVGHSLNSDLNALKMTHPFLVDTSFLYPHVRGPPLKNSLKWLAQKYLSKEIQKGHGSSGHDPTEDARSTLELVKQKCEKGELWGTSEANGESIFKRLSRAHKPKNQAMSAAEEYRTGAVVDWGEPKRGFGAAAEVCFGCKNDDDVVTNVLKAVSGVPDPMRPVNSKGVDFVWARMRELEAVRGWWTRTKTKDNAELLANALSGGGGDAKPDCARTDSEAVMADEVAVKSEAAIADAVETASAAENTKDQAIAPSSTVDDTLAAVDTSPTEPSAVELAAAVQKTAQRLKEMYDELPPCTAFMVYSGSGDPREVTRLQEMKKQFHKEYKVKKWDEISVKWTDTEDQALRQACKRAREGVGFVVVK</sequence>
<evidence type="ECO:0000256" key="7">
    <source>
        <dbReference type="SAM" id="MobiDB-lite"/>
    </source>
</evidence>
<keyword evidence="5" id="KW-0269">Exonuclease</keyword>
<dbReference type="PANTHER" id="PTHR12801">
    <property type="entry name" value="RNA EXONUCLEASE REXO1 / RECO3 FAMILY MEMBER-RELATED"/>
    <property type="match status" value="1"/>
</dbReference>
<evidence type="ECO:0000313" key="10">
    <source>
        <dbReference type="Proteomes" id="UP001521184"/>
    </source>
</evidence>
<dbReference type="EMBL" id="JAKEKT020000002">
    <property type="protein sequence ID" value="KAL1651406.1"/>
    <property type="molecule type" value="Genomic_DNA"/>
</dbReference>
<keyword evidence="10" id="KW-1185">Reference proteome</keyword>
<dbReference type="Pfam" id="PF00929">
    <property type="entry name" value="RNase_T"/>
    <property type="match status" value="1"/>
</dbReference>
<dbReference type="Gene3D" id="3.30.420.10">
    <property type="entry name" value="Ribonuclease H-like superfamily/Ribonuclease H"/>
    <property type="match status" value="1"/>
</dbReference>
<feature type="compositionally biased region" description="Low complexity" evidence="7">
    <location>
        <begin position="36"/>
        <end position="45"/>
    </location>
</feature>
<evidence type="ECO:0000256" key="4">
    <source>
        <dbReference type="ARBA" id="ARBA00022801"/>
    </source>
</evidence>
<evidence type="ECO:0000256" key="1">
    <source>
        <dbReference type="ARBA" id="ARBA00004123"/>
    </source>
</evidence>